<dbReference type="Pfam" id="PF07707">
    <property type="entry name" value="BACK"/>
    <property type="match status" value="1"/>
</dbReference>
<dbReference type="InterPro" id="IPR011333">
    <property type="entry name" value="SKP1/BTB/POZ_sf"/>
</dbReference>
<dbReference type="InterPro" id="IPR011705">
    <property type="entry name" value="BACK"/>
</dbReference>
<accession>A0A015JEZ1</accession>
<dbReference type="CDD" id="cd18186">
    <property type="entry name" value="BTB_POZ_ZBTB_KLHL-like"/>
    <property type="match status" value="1"/>
</dbReference>
<dbReference type="InterPro" id="IPR052407">
    <property type="entry name" value="BTB_POZ_domain_cont_9"/>
</dbReference>
<evidence type="ECO:0000313" key="2">
    <source>
        <dbReference type="EMBL" id="EXX53529.1"/>
    </source>
</evidence>
<dbReference type="InterPro" id="IPR000210">
    <property type="entry name" value="BTB/POZ_dom"/>
</dbReference>
<dbReference type="HOGENOM" id="CLU_021542_0_0_1"/>
<proteinExistence type="predicted"/>
<comment type="caution">
    <text evidence="2">The sequence shown here is derived from an EMBL/GenBank/DDBJ whole genome shotgun (WGS) entry which is preliminary data.</text>
</comment>
<dbReference type="Proteomes" id="UP000022910">
    <property type="component" value="Unassembled WGS sequence"/>
</dbReference>
<sequence length="290" mass="34063">MVILNCRSSYFRRILSTNKKKNDETLINIKLSNIKPEIFQLILRYIYGGSLSLEEFDTSDIIKILITASELSLQELIPHLQSFLIKNKENWMEQNFNLIYQISFENDYSFLDLQKFCTELFSKQPGKIFNSPDFTSISEKILTSLIQNDLQISEVQIWEHVLKWAIAQNPGLSLDPSSYSKDDFNVLKNTLQRRYSKKLYKSLIECFFDNDYNPSDKLGPKIIKETIIRESIDSKIITVQYVELISKWIGKLEIMDEIKDLYEFKLIFRGSRDGFTPENFMKFVIINIIP</sequence>
<gene>
    <name evidence="2" type="ORF">RirG_243030</name>
</gene>
<dbReference type="Pfam" id="PF00651">
    <property type="entry name" value="BTB"/>
    <property type="match status" value="1"/>
</dbReference>
<keyword evidence="3" id="KW-1185">Reference proteome</keyword>
<dbReference type="EMBL" id="JEMT01028865">
    <property type="protein sequence ID" value="EXX53529.1"/>
    <property type="molecule type" value="Genomic_DNA"/>
</dbReference>
<reference evidence="2 3" key="1">
    <citation type="submission" date="2014-02" db="EMBL/GenBank/DDBJ databases">
        <title>Single nucleus genome sequencing reveals high similarity among nuclei of an endomycorrhizal fungus.</title>
        <authorList>
            <person name="Lin K."/>
            <person name="Geurts R."/>
            <person name="Zhang Z."/>
            <person name="Limpens E."/>
            <person name="Saunders D.G."/>
            <person name="Mu D."/>
            <person name="Pang E."/>
            <person name="Cao H."/>
            <person name="Cha H."/>
            <person name="Lin T."/>
            <person name="Zhou Q."/>
            <person name="Shang Y."/>
            <person name="Li Y."/>
            <person name="Ivanov S."/>
            <person name="Sharma T."/>
            <person name="Velzen R.V."/>
            <person name="Ruijter N.D."/>
            <person name="Aanen D.K."/>
            <person name="Win J."/>
            <person name="Kamoun S."/>
            <person name="Bisseling T."/>
            <person name="Huang S."/>
        </authorList>
    </citation>
    <scope>NUCLEOTIDE SEQUENCE [LARGE SCALE GENOMIC DNA]</scope>
    <source>
        <strain evidence="3">DAOM197198w</strain>
    </source>
</reference>
<evidence type="ECO:0000259" key="1">
    <source>
        <dbReference type="PROSITE" id="PS50097"/>
    </source>
</evidence>
<evidence type="ECO:0000313" key="3">
    <source>
        <dbReference type="Proteomes" id="UP000022910"/>
    </source>
</evidence>
<feature type="domain" description="BTB" evidence="1">
    <location>
        <begin position="1"/>
        <end position="55"/>
    </location>
</feature>
<dbReference type="GO" id="GO:0005737">
    <property type="term" value="C:cytoplasm"/>
    <property type="evidence" value="ECO:0007669"/>
    <property type="project" value="TreeGrafter"/>
</dbReference>
<dbReference type="PANTHER" id="PTHR46306:SF1">
    <property type="entry name" value="BTB_POZ DOMAIN-CONTAINING PROTEIN 9"/>
    <property type="match status" value="1"/>
</dbReference>
<dbReference type="Gene3D" id="3.30.710.10">
    <property type="entry name" value="Potassium Channel Kv1.1, Chain A"/>
    <property type="match status" value="1"/>
</dbReference>
<organism evidence="2 3">
    <name type="scientific">Rhizophagus irregularis (strain DAOM 197198w)</name>
    <name type="common">Glomus intraradices</name>
    <dbReference type="NCBI Taxonomy" id="1432141"/>
    <lineage>
        <taxon>Eukaryota</taxon>
        <taxon>Fungi</taxon>
        <taxon>Fungi incertae sedis</taxon>
        <taxon>Mucoromycota</taxon>
        <taxon>Glomeromycotina</taxon>
        <taxon>Glomeromycetes</taxon>
        <taxon>Glomerales</taxon>
        <taxon>Glomeraceae</taxon>
        <taxon>Rhizophagus</taxon>
    </lineage>
</organism>
<dbReference type="OrthoDB" id="10409748at2759"/>
<name>A0A015JEZ1_RHIIW</name>
<dbReference type="AlphaFoldDB" id="A0A015JEZ1"/>
<dbReference type="PROSITE" id="PS50097">
    <property type="entry name" value="BTB"/>
    <property type="match status" value="1"/>
</dbReference>
<dbReference type="PANTHER" id="PTHR46306">
    <property type="entry name" value="BTB/POZ DOMAIN-CONTAINING PROTEIN 9"/>
    <property type="match status" value="1"/>
</dbReference>
<dbReference type="SUPFAM" id="SSF54695">
    <property type="entry name" value="POZ domain"/>
    <property type="match status" value="1"/>
</dbReference>
<protein>
    <recommendedName>
        <fullName evidence="1">BTB domain-containing protein</fullName>
    </recommendedName>
</protein>